<dbReference type="Pfam" id="PF17932">
    <property type="entry name" value="TetR_C_24"/>
    <property type="match status" value="1"/>
</dbReference>
<dbReference type="InterPro" id="IPR001647">
    <property type="entry name" value="HTH_TetR"/>
</dbReference>
<sequence>MGTSTGDTVTDGVAVPDWRKLEATELTPILSAALDAFYETGFHGTSVREIARRVGVTVPALYYHHENKEGLLIALLELSTSDVLSRAHAADADGGDDPVQRLSNVIEAIVLRMTLRARLAALEGESRYLSPDNRQRYRAVRKGVEQLVRSIVEEGTASGVFDVDDPAETTRALLGMCQSIPRWYHSEGTLTPEEVAAKYVDITLKTVGAPSRR</sequence>
<dbReference type="InterPro" id="IPR050109">
    <property type="entry name" value="HTH-type_TetR-like_transc_reg"/>
</dbReference>
<dbReference type="EMBL" id="WBMO01000005">
    <property type="protein sequence ID" value="MDV2477700.1"/>
    <property type="molecule type" value="Genomic_DNA"/>
</dbReference>
<organism evidence="4 5">
    <name type="scientific">Rhodococcus zopfii</name>
    <dbReference type="NCBI Taxonomy" id="43772"/>
    <lineage>
        <taxon>Bacteria</taxon>
        <taxon>Bacillati</taxon>
        <taxon>Actinomycetota</taxon>
        <taxon>Actinomycetes</taxon>
        <taxon>Mycobacteriales</taxon>
        <taxon>Nocardiaceae</taxon>
        <taxon>Rhodococcus</taxon>
    </lineage>
</organism>
<name>A0ABU3WUM9_9NOCA</name>
<dbReference type="Gene3D" id="1.10.357.10">
    <property type="entry name" value="Tetracycline Repressor, domain 2"/>
    <property type="match status" value="1"/>
</dbReference>
<dbReference type="PROSITE" id="PS50977">
    <property type="entry name" value="HTH_TETR_2"/>
    <property type="match status" value="1"/>
</dbReference>
<dbReference type="PANTHER" id="PTHR30055:SF237">
    <property type="entry name" value="TRANSCRIPTIONAL REPRESSOR MCE3R"/>
    <property type="match status" value="1"/>
</dbReference>
<accession>A0ABU3WUM9</accession>
<dbReference type="Proteomes" id="UP001275440">
    <property type="component" value="Unassembled WGS sequence"/>
</dbReference>
<dbReference type="InterPro" id="IPR041490">
    <property type="entry name" value="KstR2_TetR_C"/>
</dbReference>
<feature type="DNA-binding region" description="H-T-H motif" evidence="2">
    <location>
        <begin position="46"/>
        <end position="65"/>
    </location>
</feature>
<comment type="caution">
    <text evidence="4">The sequence shown here is derived from an EMBL/GenBank/DDBJ whole genome shotgun (WGS) entry which is preliminary data.</text>
</comment>
<evidence type="ECO:0000259" key="3">
    <source>
        <dbReference type="PROSITE" id="PS50977"/>
    </source>
</evidence>
<dbReference type="PRINTS" id="PR00455">
    <property type="entry name" value="HTHTETR"/>
</dbReference>
<feature type="domain" description="HTH tetR-type" evidence="3">
    <location>
        <begin position="23"/>
        <end position="83"/>
    </location>
</feature>
<dbReference type="SUPFAM" id="SSF46689">
    <property type="entry name" value="Homeodomain-like"/>
    <property type="match status" value="1"/>
</dbReference>
<evidence type="ECO:0000313" key="5">
    <source>
        <dbReference type="Proteomes" id="UP001275440"/>
    </source>
</evidence>
<dbReference type="Pfam" id="PF00440">
    <property type="entry name" value="TetR_N"/>
    <property type="match status" value="1"/>
</dbReference>
<proteinExistence type="predicted"/>
<evidence type="ECO:0000256" key="2">
    <source>
        <dbReference type="PROSITE-ProRule" id="PRU00335"/>
    </source>
</evidence>
<keyword evidence="1 2" id="KW-0238">DNA-binding</keyword>
<dbReference type="InterPro" id="IPR036271">
    <property type="entry name" value="Tet_transcr_reg_TetR-rel_C_sf"/>
</dbReference>
<reference evidence="4 5" key="1">
    <citation type="submission" date="2019-10" db="EMBL/GenBank/DDBJ databases">
        <title>Draft Genome Assembly of Rhodococcus zopfii DSM44189.</title>
        <authorList>
            <person name="Sutton J.M."/>
            <person name="Akob D.M."/>
            <person name="Bushman T.J."/>
        </authorList>
    </citation>
    <scope>NUCLEOTIDE SEQUENCE [LARGE SCALE GENOMIC DNA]</scope>
    <source>
        <strain evidence="4 5">DSM 44189</strain>
    </source>
</reference>
<dbReference type="RefSeq" id="WP_138997906.1">
    <property type="nucleotide sequence ID" value="NZ_VBRU01000006.1"/>
</dbReference>
<gene>
    <name evidence="4" type="ORF">F8M49_24180</name>
</gene>
<evidence type="ECO:0000313" key="4">
    <source>
        <dbReference type="EMBL" id="MDV2477700.1"/>
    </source>
</evidence>
<dbReference type="SUPFAM" id="SSF48498">
    <property type="entry name" value="Tetracyclin repressor-like, C-terminal domain"/>
    <property type="match status" value="1"/>
</dbReference>
<protein>
    <submittedName>
        <fullName evidence="4">TetR/AcrR family transcriptional regulator</fullName>
    </submittedName>
</protein>
<dbReference type="InterPro" id="IPR009057">
    <property type="entry name" value="Homeodomain-like_sf"/>
</dbReference>
<evidence type="ECO:0000256" key="1">
    <source>
        <dbReference type="ARBA" id="ARBA00023125"/>
    </source>
</evidence>
<keyword evidence="5" id="KW-1185">Reference proteome</keyword>
<dbReference type="PANTHER" id="PTHR30055">
    <property type="entry name" value="HTH-TYPE TRANSCRIPTIONAL REGULATOR RUTR"/>
    <property type="match status" value="1"/>
</dbReference>